<feature type="transmembrane region" description="Helical" evidence="1">
    <location>
        <begin position="133"/>
        <end position="151"/>
    </location>
</feature>
<dbReference type="Proteomes" id="UP000298058">
    <property type="component" value="Unassembled WGS sequence"/>
</dbReference>
<accession>A0A4R9LY04</accession>
<name>A0A4R9LY04_9LEPT</name>
<evidence type="ECO:0000313" key="2">
    <source>
        <dbReference type="EMBL" id="TGN18207.1"/>
    </source>
</evidence>
<gene>
    <name evidence="2" type="ORF">EHS15_12395</name>
</gene>
<feature type="transmembrane region" description="Helical" evidence="1">
    <location>
        <begin position="7"/>
        <end position="35"/>
    </location>
</feature>
<dbReference type="AlphaFoldDB" id="A0A4R9LY04"/>
<keyword evidence="1" id="KW-1133">Transmembrane helix</keyword>
<organism evidence="2 3">
    <name type="scientific">Leptospira idonii</name>
    <dbReference type="NCBI Taxonomy" id="1193500"/>
    <lineage>
        <taxon>Bacteria</taxon>
        <taxon>Pseudomonadati</taxon>
        <taxon>Spirochaetota</taxon>
        <taxon>Spirochaetia</taxon>
        <taxon>Leptospirales</taxon>
        <taxon>Leptospiraceae</taxon>
        <taxon>Leptospira</taxon>
    </lineage>
</organism>
<evidence type="ECO:0000256" key="1">
    <source>
        <dbReference type="SAM" id="Phobius"/>
    </source>
</evidence>
<dbReference type="OrthoDB" id="8590912at2"/>
<comment type="caution">
    <text evidence="2">The sequence shown here is derived from an EMBL/GenBank/DDBJ whole genome shotgun (WGS) entry which is preliminary data.</text>
</comment>
<keyword evidence="1" id="KW-0472">Membrane</keyword>
<feature type="transmembrane region" description="Helical" evidence="1">
    <location>
        <begin position="55"/>
        <end position="80"/>
    </location>
</feature>
<protein>
    <submittedName>
        <fullName evidence="2">DUF3995 domain-containing protein</fullName>
    </submittedName>
</protein>
<reference evidence="2" key="1">
    <citation type="journal article" date="2019" name="PLoS Negl. Trop. Dis.">
        <title>Revisiting the worldwide diversity of Leptospira species in the environment.</title>
        <authorList>
            <person name="Vincent A.T."/>
            <person name="Schiettekatte O."/>
            <person name="Bourhy P."/>
            <person name="Veyrier F.J."/>
            <person name="Picardeau M."/>
        </authorList>
    </citation>
    <scope>NUCLEOTIDE SEQUENCE [LARGE SCALE GENOMIC DNA]</scope>
    <source>
        <strain evidence="2">201300427</strain>
    </source>
</reference>
<dbReference type="EMBL" id="RQHW01000047">
    <property type="protein sequence ID" value="TGN18207.1"/>
    <property type="molecule type" value="Genomic_DNA"/>
</dbReference>
<dbReference type="InterPro" id="IPR025058">
    <property type="entry name" value="DUF3995"/>
</dbReference>
<proteinExistence type="predicted"/>
<evidence type="ECO:0000313" key="3">
    <source>
        <dbReference type="Proteomes" id="UP000298058"/>
    </source>
</evidence>
<feature type="transmembrane region" description="Helical" evidence="1">
    <location>
        <begin position="92"/>
        <end position="110"/>
    </location>
</feature>
<keyword evidence="3" id="KW-1185">Reference proteome</keyword>
<sequence>MRIYRKIILFLVSLLSSFLSFVFLFIAGIHIYWGFGGEWGKDAVLPKIETSDRPLFIPGLAATLLVAVVFIIGVFLVQSFVSNITLPIPSSILYYGMIFQGTVFFLRSIGEFRYVGFFKTQKGTLFSYWDDRLFSPLCLTVSLFSFALIYLK</sequence>
<keyword evidence="1" id="KW-0812">Transmembrane</keyword>
<dbReference type="Pfam" id="PF13160">
    <property type="entry name" value="DUF3995"/>
    <property type="match status" value="1"/>
</dbReference>